<sequence length="334" mass="36269">MTTFPSASPNFIQFIPGPTAPTAPTAPNTSHPETSQQYIAARQHVLSNMVTVQNSDGSTLTQPVKRKRGRPKGSGKKQKQKQKDDDEERKRKVADDSDSSVEVTLTQTMTKSGRSVTKPSQYVPAIPSPVSHPKRRVGGSGRKALEIVVCKLCGRANSPAENPIVYCSTASCGATYHQYCHHPPIPRESIDNENADWFCSKCTRPARPGLQKNGSGKPTKLTEATTRLVPGSGLSPAEKRSYFTSLPPSTLVDLLVDISTKHAAIPLFHADHLSIIHPPPPLEPDDPGYDTDPPAHYPKPGYGLARKLPPEEFDTAWLVDDNVLGVFSHSTVNT</sequence>
<dbReference type="GO" id="GO:0045814">
    <property type="term" value="P:negative regulation of gene expression, epigenetic"/>
    <property type="evidence" value="ECO:0007669"/>
    <property type="project" value="TreeGrafter"/>
</dbReference>
<evidence type="ECO:0000313" key="9">
    <source>
        <dbReference type="EMBL" id="KAF1813006.1"/>
    </source>
</evidence>
<evidence type="ECO:0000313" key="10">
    <source>
        <dbReference type="Proteomes" id="UP000504638"/>
    </source>
</evidence>
<feature type="compositionally biased region" description="Basic and acidic residues" evidence="7">
    <location>
        <begin position="81"/>
        <end position="95"/>
    </location>
</feature>
<feature type="compositionally biased region" description="Polar residues" evidence="7">
    <location>
        <begin position="100"/>
        <end position="120"/>
    </location>
</feature>
<evidence type="ECO:0000256" key="3">
    <source>
        <dbReference type="ARBA" id="ARBA00022771"/>
    </source>
</evidence>
<dbReference type="Pfam" id="PF00628">
    <property type="entry name" value="PHD"/>
    <property type="match status" value="1"/>
</dbReference>
<dbReference type="GO" id="GO:0003682">
    <property type="term" value="F:chromatin binding"/>
    <property type="evidence" value="ECO:0007669"/>
    <property type="project" value="TreeGrafter"/>
</dbReference>
<name>A0A6G1G504_9PEZI</name>
<comment type="subcellular location">
    <subcellularLocation>
        <location evidence="1">Nucleus</location>
    </subcellularLocation>
</comment>
<evidence type="ECO:0000313" key="11">
    <source>
        <dbReference type="RefSeq" id="XP_033534637.1"/>
    </source>
</evidence>
<feature type="compositionally biased region" description="Polar residues" evidence="7">
    <location>
        <begin position="52"/>
        <end position="62"/>
    </location>
</feature>
<dbReference type="InterPro" id="IPR013083">
    <property type="entry name" value="Znf_RING/FYVE/PHD"/>
</dbReference>
<dbReference type="EMBL" id="ML975156">
    <property type="protein sequence ID" value="KAF1813006.1"/>
    <property type="molecule type" value="Genomic_DNA"/>
</dbReference>
<reference evidence="9 11" key="1">
    <citation type="submission" date="2020-01" db="EMBL/GenBank/DDBJ databases">
        <authorList>
            <consortium name="DOE Joint Genome Institute"/>
            <person name="Haridas S."/>
            <person name="Albert R."/>
            <person name="Binder M."/>
            <person name="Bloem J."/>
            <person name="Labutti K."/>
            <person name="Salamov A."/>
            <person name="Andreopoulos B."/>
            <person name="Baker S.E."/>
            <person name="Barry K."/>
            <person name="Bills G."/>
            <person name="Bluhm B.H."/>
            <person name="Cannon C."/>
            <person name="Castanera R."/>
            <person name="Culley D.E."/>
            <person name="Daum C."/>
            <person name="Ezra D."/>
            <person name="Gonzalez J.B."/>
            <person name="Henrissat B."/>
            <person name="Kuo A."/>
            <person name="Liang C."/>
            <person name="Lipzen A."/>
            <person name="Lutzoni F."/>
            <person name="Magnuson J."/>
            <person name="Mondo S."/>
            <person name="Nolan M."/>
            <person name="Ohm R."/>
            <person name="Pangilinan J."/>
            <person name="Park H.-J."/>
            <person name="Ramirez L."/>
            <person name="Alfaro M."/>
            <person name="Sun H."/>
            <person name="Tritt A."/>
            <person name="Yoshinaga Y."/>
            <person name="Zwiers L.-H."/>
            <person name="Turgeon B.G."/>
            <person name="Goodwin S.B."/>
            <person name="Spatafora J.W."/>
            <person name="Crous P.W."/>
            <person name="Grigoriev I.V."/>
        </authorList>
    </citation>
    <scope>NUCLEOTIDE SEQUENCE</scope>
    <source>
        <strain evidence="9 11">CBS 781.70</strain>
    </source>
</reference>
<protein>
    <recommendedName>
        <fullName evidence="8">PHD-type domain-containing protein</fullName>
    </recommendedName>
</protein>
<evidence type="ECO:0000256" key="5">
    <source>
        <dbReference type="ARBA" id="ARBA00023242"/>
    </source>
</evidence>
<evidence type="ECO:0000256" key="7">
    <source>
        <dbReference type="SAM" id="MobiDB-lite"/>
    </source>
</evidence>
<dbReference type="OrthoDB" id="5863171at2759"/>
<dbReference type="SUPFAM" id="SSF57903">
    <property type="entry name" value="FYVE/PHD zinc finger"/>
    <property type="match status" value="1"/>
</dbReference>
<dbReference type="GO" id="GO:0008270">
    <property type="term" value="F:zinc ion binding"/>
    <property type="evidence" value="ECO:0007669"/>
    <property type="project" value="UniProtKB-KW"/>
</dbReference>
<dbReference type="RefSeq" id="XP_033534637.1">
    <property type="nucleotide sequence ID" value="XM_033679396.1"/>
</dbReference>
<feature type="compositionally biased region" description="Polar residues" evidence="7">
    <location>
        <begin position="28"/>
        <end position="37"/>
    </location>
</feature>
<reference evidence="11" key="3">
    <citation type="submission" date="2025-04" db="UniProtKB">
        <authorList>
            <consortium name="RefSeq"/>
        </authorList>
    </citation>
    <scope>IDENTIFICATION</scope>
    <source>
        <strain evidence="11">CBS 781.70</strain>
    </source>
</reference>
<evidence type="ECO:0000256" key="4">
    <source>
        <dbReference type="ARBA" id="ARBA00022833"/>
    </source>
</evidence>
<feature type="compositionally biased region" description="Polar residues" evidence="7">
    <location>
        <begin position="1"/>
        <end position="11"/>
    </location>
</feature>
<dbReference type="PANTHER" id="PTHR12628:SF10">
    <property type="entry name" value="HOMEOBOX DOMAIN-CONTAINING PROTEIN"/>
    <property type="match status" value="1"/>
</dbReference>
<feature type="region of interest" description="Disordered" evidence="7">
    <location>
        <begin position="1"/>
        <end position="37"/>
    </location>
</feature>
<organism evidence="9">
    <name type="scientific">Eremomyces bilateralis CBS 781.70</name>
    <dbReference type="NCBI Taxonomy" id="1392243"/>
    <lineage>
        <taxon>Eukaryota</taxon>
        <taxon>Fungi</taxon>
        <taxon>Dikarya</taxon>
        <taxon>Ascomycota</taxon>
        <taxon>Pezizomycotina</taxon>
        <taxon>Dothideomycetes</taxon>
        <taxon>Dothideomycetes incertae sedis</taxon>
        <taxon>Eremomycetales</taxon>
        <taxon>Eremomycetaceae</taxon>
        <taxon>Eremomyces</taxon>
    </lineage>
</organism>
<dbReference type="PROSITE" id="PS50016">
    <property type="entry name" value="ZF_PHD_2"/>
    <property type="match status" value="1"/>
</dbReference>
<dbReference type="InterPro" id="IPR001965">
    <property type="entry name" value="Znf_PHD"/>
</dbReference>
<evidence type="ECO:0000256" key="1">
    <source>
        <dbReference type="ARBA" id="ARBA00004123"/>
    </source>
</evidence>
<keyword evidence="4" id="KW-0862">Zinc</keyword>
<dbReference type="GeneID" id="54419966"/>
<dbReference type="PANTHER" id="PTHR12628">
    <property type="entry name" value="POLYCOMB-LIKE TRANSCRIPTION FACTOR"/>
    <property type="match status" value="1"/>
</dbReference>
<gene>
    <name evidence="9 11" type="ORF">P152DRAFT_458176</name>
</gene>
<keyword evidence="5" id="KW-0539">Nucleus</keyword>
<feature type="compositionally biased region" description="Basic residues" evidence="7">
    <location>
        <begin position="64"/>
        <end position="80"/>
    </location>
</feature>
<dbReference type="SMART" id="SM00249">
    <property type="entry name" value="PHD"/>
    <property type="match status" value="1"/>
</dbReference>
<dbReference type="Gene3D" id="3.30.40.10">
    <property type="entry name" value="Zinc/RING finger domain, C3HC4 (zinc finger)"/>
    <property type="match status" value="1"/>
</dbReference>
<keyword evidence="2" id="KW-0479">Metal-binding</keyword>
<feature type="region of interest" description="Disordered" evidence="7">
    <location>
        <begin position="278"/>
        <end position="300"/>
    </location>
</feature>
<keyword evidence="10" id="KW-1185">Reference proteome</keyword>
<evidence type="ECO:0000259" key="8">
    <source>
        <dbReference type="PROSITE" id="PS50016"/>
    </source>
</evidence>
<feature type="domain" description="PHD-type" evidence="8">
    <location>
        <begin position="147"/>
        <end position="205"/>
    </location>
</feature>
<evidence type="ECO:0000256" key="6">
    <source>
        <dbReference type="PROSITE-ProRule" id="PRU00146"/>
    </source>
</evidence>
<dbReference type="GO" id="GO:0005634">
    <property type="term" value="C:nucleus"/>
    <property type="evidence" value="ECO:0007669"/>
    <property type="project" value="UniProtKB-SubCell"/>
</dbReference>
<keyword evidence="3 6" id="KW-0863">Zinc-finger</keyword>
<dbReference type="GO" id="GO:0003677">
    <property type="term" value="F:DNA binding"/>
    <property type="evidence" value="ECO:0007669"/>
    <property type="project" value="TreeGrafter"/>
</dbReference>
<proteinExistence type="predicted"/>
<accession>A0A6G1G504</accession>
<dbReference type="Proteomes" id="UP000504638">
    <property type="component" value="Unplaced"/>
</dbReference>
<dbReference type="InterPro" id="IPR019786">
    <property type="entry name" value="Zinc_finger_PHD-type_CS"/>
</dbReference>
<reference evidence="11" key="2">
    <citation type="submission" date="2020-04" db="EMBL/GenBank/DDBJ databases">
        <authorList>
            <consortium name="NCBI Genome Project"/>
        </authorList>
    </citation>
    <scope>NUCLEOTIDE SEQUENCE</scope>
    <source>
        <strain evidence="11">CBS 781.70</strain>
    </source>
</reference>
<dbReference type="InterPro" id="IPR011011">
    <property type="entry name" value="Znf_FYVE_PHD"/>
</dbReference>
<evidence type="ECO:0000256" key="2">
    <source>
        <dbReference type="ARBA" id="ARBA00022723"/>
    </source>
</evidence>
<dbReference type="PROSITE" id="PS01359">
    <property type="entry name" value="ZF_PHD_1"/>
    <property type="match status" value="1"/>
</dbReference>
<dbReference type="AlphaFoldDB" id="A0A6G1G504"/>
<feature type="region of interest" description="Disordered" evidence="7">
    <location>
        <begin position="52"/>
        <end position="138"/>
    </location>
</feature>
<dbReference type="InterPro" id="IPR019787">
    <property type="entry name" value="Znf_PHD-finger"/>
</dbReference>